<sequence length="214" mass="24926">MCESVETALPDVRVPKPDKPEGFSRSWQELFPRPAPIVCDLGAGNGRFAAAYAELHPEWNVLAVERKWSRVRKIERAAEIRRLPNLRTLWFPWDDLLLFWSRASSCREIHVLFPDPWPKRRHRIRRTLTARVLAALYRALEPGGCFRLLTDDSDYYGAVERMVAALPGFDRTEHPVEFPWSHFETIFRSKGDPLYGAIWQKGNRETKEKRRGSP</sequence>
<dbReference type="EC" id="2.1.1.33" evidence="3"/>
<dbReference type="Pfam" id="PF02390">
    <property type="entry name" value="Methyltransf_4"/>
    <property type="match status" value="1"/>
</dbReference>
<comment type="caution">
    <text evidence="8">The sequence shown here is derived from an EMBL/GenBank/DDBJ whole genome shotgun (WGS) entry which is preliminary data.</text>
</comment>
<evidence type="ECO:0000313" key="8">
    <source>
        <dbReference type="EMBL" id="VVM06687.1"/>
    </source>
</evidence>
<evidence type="ECO:0000256" key="6">
    <source>
        <dbReference type="ARBA" id="ARBA00022691"/>
    </source>
</evidence>
<keyword evidence="4 8" id="KW-0489">Methyltransferase</keyword>
<dbReference type="OrthoDB" id="9802090at2"/>
<evidence type="ECO:0000256" key="4">
    <source>
        <dbReference type="ARBA" id="ARBA00022603"/>
    </source>
</evidence>
<comment type="function">
    <text evidence="2">Catalyzes the formation of N(7)-methylguanine at position 46 (m7G46) in tRNA.</text>
</comment>
<dbReference type="GO" id="GO:0008176">
    <property type="term" value="F:tRNA (guanine(46)-N7)-methyltransferase activity"/>
    <property type="evidence" value="ECO:0007669"/>
    <property type="project" value="UniProtKB-EC"/>
</dbReference>
<dbReference type="Proteomes" id="UP000381693">
    <property type="component" value="Unassembled WGS sequence"/>
</dbReference>
<comment type="catalytic activity">
    <reaction evidence="1">
        <text>guanosine(46) in tRNA + S-adenosyl-L-methionine = N(7)-methylguanosine(46) in tRNA + S-adenosyl-L-homocysteine</text>
        <dbReference type="Rhea" id="RHEA:42708"/>
        <dbReference type="Rhea" id="RHEA-COMP:10188"/>
        <dbReference type="Rhea" id="RHEA-COMP:10189"/>
        <dbReference type="ChEBI" id="CHEBI:57856"/>
        <dbReference type="ChEBI" id="CHEBI:59789"/>
        <dbReference type="ChEBI" id="CHEBI:74269"/>
        <dbReference type="ChEBI" id="CHEBI:74480"/>
        <dbReference type="EC" id="2.1.1.33"/>
    </reaction>
</comment>
<organism evidence="8 9">
    <name type="scientific">Methylacidimicrobium cyclopophantes</name>
    <dbReference type="NCBI Taxonomy" id="1041766"/>
    <lineage>
        <taxon>Bacteria</taxon>
        <taxon>Pseudomonadati</taxon>
        <taxon>Verrucomicrobiota</taxon>
        <taxon>Methylacidimicrobium</taxon>
    </lineage>
</organism>
<dbReference type="AlphaFoldDB" id="A0A5E6MKV8"/>
<evidence type="ECO:0000256" key="3">
    <source>
        <dbReference type="ARBA" id="ARBA00011977"/>
    </source>
</evidence>
<protein>
    <recommendedName>
        <fullName evidence="3">tRNA (guanine(46)-N(7))-methyltransferase</fullName>
        <ecNumber evidence="3">2.1.1.33</ecNumber>
    </recommendedName>
</protein>
<dbReference type="SUPFAM" id="SSF53335">
    <property type="entry name" value="S-adenosyl-L-methionine-dependent methyltransferases"/>
    <property type="match status" value="1"/>
</dbReference>
<dbReference type="CDD" id="cd02440">
    <property type="entry name" value="AdoMet_MTases"/>
    <property type="match status" value="1"/>
</dbReference>
<dbReference type="EMBL" id="CABFUZ020000122">
    <property type="protein sequence ID" value="VVM06687.1"/>
    <property type="molecule type" value="Genomic_DNA"/>
</dbReference>
<evidence type="ECO:0000313" key="9">
    <source>
        <dbReference type="Proteomes" id="UP000381693"/>
    </source>
</evidence>
<keyword evidence="6" id="KW-0949">S-adenosyl-L-methionine</keyword>
<evidence type="ECO:0000256" key="1">
    <source>
        <dbReference type="ARBA" id="ARBA00000142"/>
    </source>
</evidence>
<accession>A0A5E6MKV8</accession>
<keyword evidence="5 8" id="KW-0808">Transferase</keyword>
<dbReference type="InterPro" id="IPR029063">
    <property type="entry name" value="SAM-dependent_MTases_sf"/>
</dbReference>
<evidence type="ECO:0000256" key="5">
    <source>
        <dbReference type="ARBA" id="ARBA00022679"/>
    </source>
</evidence>
<keyword evidence="9" id="KW-1185">Reference proteome</keyword>
<reference evidence="8" key="1">
    <citation type="submission" date="2019-09" db="EMBL/GenBank/DDBJ databases">
        <authorList>
            <person name="Cremers G."/>
        </authorList>
    </citation>
    <scope>NUCLEOTIDE SEQUENCE [LARGE SCALE GENOMIC DNA]</scope>
    <source>
        <strain evidence="8">3B</strain>
    </source>
</reference>
<dbReference type="PROSITE" id="PS51625">
    <property type="entry name" value="SAM_MT_TRMB"/>
    <property type="match status" value="1"/>
</dbReference>
<dbReference type="Gene3D" id="3.40.50.150">
    <property type="entry name" value="Vaccinia Virus protein VP39"/>
    <property type="match status" value="1"/>
</dbReference>
<keyword evidence="7" id="KW-0819">tRNA processing</keyword>
<dbReference type="GO" id="GO:0043527">
    <property type="term" value="C:tRNA methyltransferase complex"/>
    <property type="evidence" value="ECO:0007669"/>
    <property type="project" value="TreeGrafter"/>
</dbReference>
<dbReference type="InterPro" id="IPR003358">
    <property type="entry name" value="tRNA_(Gua-N-7)_MeTrfase_Trmb"/>
</dbReference>
<evidence type="ECO:0000256" key="7">
    <source>
        <dbReference type="ARBA" id="ARBA00022694"/>
    </source>
</evidence>
<proteinExistence type="predicted"/>
<dbReference type="PANTHER" id="PTHR23417:SF14">
    <property type="entry name" value="PENTACOTRIPEPTIDE-REPEAT REGION OF PRORP DOMAIN-CONTAINING PROTEIN"/>
    <property type="match status" value="1"/>
</dbReference>
<evidence type="ECO:0000256" key="2">
    <source>
        <dbReference type="ARBA" id="ARBA00003015"/>
    </source>
</evidence>
<gene>
    <name evidence="8" type="primary">trmB</name>
    <name evidence="8" type="ORF">MAMC_01196</name>
</gene>
<dbReference type="PANTHER" id="PTHR23417">
    <property type="entry name" value="3-DEOXY-D-MANNO-OCTULOSONIC-ACID TRANSFERASE/TRNA GUANINE-N 7 - -METHYLTRANSFERASE"/>
    <property type="match status" value="1"/>
</dbReference>
<name>A0A5E6MKV8_9BACT</name>